<name>A0A3N6P2X3_9CYAN</name>
<evidence type="ECO:0000313" key="2">
    <source>
        <dbReference type="EMBL" id="RQH27444.1"/>
    </source>
</evidence>
<proteinExistence type="predicted"/>
<dbReference type="RefSeq" id="WP_124155482.1">
    <property type="nucleotide sequence ID" value="NZ_CAWOLW010000175.1"/>
</dbReference>
<comment type="caution">
    <text evidence="2">The sequence shown here is derived from an EMBL/GenBank/DDBJ whole genome shotgun (WGS) entry which is preliminary data.</text>
</comment>
<organism evidence="2 3">
    <name type="scientific">Okeania hirsuta</name>
    <dbReference type="NCBI Taxonomy" id="1458930"/>
    <lineage>
        <taxon>Bacteria</taxon>
        <taxon>Bacillati</taxon>
        <taxon>Cyanobacteriota</taxon>
        <taxon>Cyanophyceae</taxon>
        <taxon>Oscillatoriophycideae</taxon>
        <taxon>Oscillatoriales</taxon>
        <taxon>Microcoleaceae</taxon>
        <taxon>Okeania</taxon>
    </lineage>
</organism>
<protein>
    <submittedName>
        <fullName evidence="2">DUF2063 domain-containing protein</fullName>
    </submittedName>
</protein>
<dbReference type="InterPro" id="IPR044922">
    <property type="entry name" value="DUF2063_N_sf"/>
</dbReference>
<evidence type="ECO:0000259" key="1">
    <source>
        <dbReference type="Pfam" id="PF09836"/>
    </source>
</evidence>
<dbReference type="InterPro" id="IPR018640">
    <property type="entry name" value="DUF2063"/>
</dbReference>
<accession>A0A3N6P2X3</accession>
<reference evidence="2 3" key="1">
    <citation type="journal article" date="2018" name="ACS Chem. Biol.">
        <title>Ketoreductase domain dysfunction expands chemodiversity: malyngamide biosynthesis in the cyanobacterium Okeania hirsuta.</title>
        <authorList>
            <person name="Moss N.A."/>
            <person name="Leao T."/>
            <person name="Rankin M."/>
            <person name="McCullough T.M."/>
            <person name="Qu P."/>
            <person name="Korobeynikov A."/>
            <person name="Smith J.L."/>
            <person name="Gerwick L."/>
            <person name="Gerwick W.H."/>
        </authorList>
    </citation>
    <scope>NUCLEOTIDE SEQUENCE [LARGE SCALE GENOMIC DNA]</scope>
    <source>
        <strain evidence="2 3">PAB10Feb10-1</strain>
    </source>
</reference>
<sequence>MENISLQNLFLQAVWKKDSISIEELSKHIKAPNNLTPAESLAIYRGNVVGNLSNTLVSIYPVLCQLVGEKFFEATALKFINQFPCLSPDLGDYGEQFADFLTDFEPVKHLPYLPDIARLEWHWHRVFCGEDTKGLDFQALGEVPQEKWGELILYLPKNSVLLESIYPIHRIWQVNQPDHQGDKMVSLDEGGVKIFLWRQGYDMRIDLPNNEEWELLKIFQGNYPFEIVCEKVADIEPQVDVGSLLPLFVQRGWIDNFCVKKEEGRGKKDE</sequence>
<dbReference type="OrthoDB" id="4146344at2"/>
<gene>
    <name evidence="2" type="ORF">D5R40_27690</name>
</gene>
<keyword evidence="3" id="KW-1185">Reference proteome</keyword>
<dbReference type="Gene3D" id="1.10.150.690">
    <property type="entry name" value="DUF2063"/>
    <property type="match status" value="1"/>
</dbReference>
<dbReference type="Proteomes" id="UP000269154">
    <property type="component" value="Unassembled WGS sequence"/>
</dbReference>
<evidence type="ECO:0000313" key="3">
    <source>
        <dbReference type="Proteomes" id="UP000269154"/>
    </source>
</evidence>
<dbReference type="AlphaFoldDB" id="A0A3N6P2X3"/>
<dbReference type="EMBL" id="RCBY01000256">
    <property type="protein sequence ID" value="RQH27444.1"/>
    <property type="molecule type" value="Genomic_DNA"/>
</dbReference>
<feature type="domain" description="Putative DNA-binding" evidence="1">
    <location>
        <begin position="6"/>
        <end position="101"/>
    </location>
</feature>
<dbReference type="Pfam" id="PF09836">
    <property type="entry name" value="DUF2063"/>
    <property type="match status" value="1"/>
</dbReference>